<dbReference type="InterPro" id="IPR000531">
    <property type="entry name" value="Beta-barrel_TonB"/>
</dbReference>
<dbReference type="InterPro" id="IPR039426">
    <property type="entry name" value="TonB-dep_rcpt-like"/>
</dbReference>
<dbReference type="PANTHER" id="PTHR32552">
    <property type="entry name" value="FERRICHROME IRON RECEPTOR-RELATED"/>
    <property type="match status" value="1"/>
</dbReference>
<keyword evidence="14" id="KW-1185">Reference proteome</keyword>
<evidence type="ECO:0000256" key="3">
    <source>
        <dbReference type="ARBA" id="ARBA00022452"/>
    </source>
</evidence>
<protein>
    <submittedName>
        <fullName evidence="13">TonB-dependent receptor</fullName>
    </submittedName>
</protein>
<dbReference type="PROSITE" id="PS52016">
    <property type="entry name" value="TONB_DEPENDENT_REC_3"/>
    <property type="match status" value="1"/>
</dbReference>
<evidence type="ECO:0000313" key="14">
    <source>
        <dbReference type="Proteomes" id="UP000031197"/>
    </source>
</evidence>
<evidence type="ECO:0000256" key="8">
    <source>
        <dbReference type="PROSITE-ProRule" id="PRU01360"/>
    </source>
</evidence>
<keyword evidence="6 8" id="KW-0472">Membrane</keyword>
<evidence type="ECO:0000256" key="1">
    <source>
        <dbReference type="ARBA" id="ARBA00004571"/>
    </source>
</evidence>
<dbReference type="GO" id="GO:0015344">
    <property type="term" value="F:siderophore uptake transmembrane transporter activity"/>
    <property type="evidence" value="ECO:0007669"/>
    <property type="project" value="TreeGrafter"/>
</dbReference>
<comment type="similarity">
    <text evidence="8 9">Belongs to the TonB-dependent receptor family.</text>
</comment>
<organism evidence="13 14">
    <name type="scientific">Alteromonas marina</name>
    <dbReference type="NCBI Taxonomy" id="203795"/>
    <lineage>
        <taxon>Bacteria</taxon>
        <taxon>Pseudomonadati</taxon>
        <taxon>Pseudomonadota</taxon>
        <taxon>Gammaproteobacteria</taxon>
        <taxon>Alteromonadales</taxon>
        <taxon>Alteromonadaceae</taxon>
        <taxon>Alteromonas/Salinimonas group</taxon>
        <taxon>Alteromonas</taxon>
    </lineage>
</organism>
<dbReference type="Pfam" id="PF00593">
    <property type="entry name" value="TonB_dep_Rec_b-barrel"/>
    <property type="match status" value="1"/>
</dbReference>
<reference evidence="13 14" key="1">
    <citation type="submission" date="2014-12" db="EMBL/GenBank/DDBJ databases">
        <title>Genome sequencing of Alteromonas marina AD001.</title>
        <authorList>
            <person name="Adrian T.G.S."/>
            <person name="Chan K.G."/>
        </authorList>
    </citation>
    <scope>NUCLEOTIDE SEQUENCE [LARGE SCALE GENOMIC DNA]</scope>
    <source>
        <strain evidence="13 14">AD001</strain>
    </source>
</reference>
<feature type="domain" description="TonB-dependent receptor plug" evidence="12">
    <location>
        <begin position="76"/>
        <end position="175"/>
    </location>
</feature>
<dbReference type="PANTHER" id="PTHR32552:SF83">
    <property type="entry name" value="BLR3904 PROTEIN"/>
    <property type="match status" value="1"/>
</dbReference>
<dbReference type="AlphaFoldDB" id="A0A0B3YK09"/>
<dbReference type="SUPFAM" id="SSF56935">
    <property type="entry name" value="Porins"/>
    <property type="match status" value="1"/>
</dbReference>
<dbReference type="GO" id="GO:0009279">
    <property type="term" value="C:cell outer membrane"/>
    <property type="evidence" value="ECO:0007669"/>
    <property type="project" value="UniProtKB-SubCell"/>
</dbReference>
<evidence type="ECO:0000256" key="2">
    <source>
        <dbReference type="ARBA" id="ARBA00022448"/>
    </source>
</evidence>
<keyword evidence="10" id="KW-0732">Signal</keyword>
<keyword evidence="7 8" id="KW-0998">Cell outer membrane</keyword>
<name>A0A0B3YK09_9ALTE</name>
<evidence type="ECO:0000259" key="12">
    <source>
        <dbReference type="Pfam" id="PF07715"/>
    </source>
</evidence>
<dbReference type="EMBL" id="JWLW01000010">
    <property type="protein sequence ID" value="KHT55043.1"/>
    <property type="molecule type" value="Genomic_DNA"/>
</dbReference>
<sequence>MKNTKLTMGAQTIAAALAFGSGAVMAQEEIETCSDATSAECEAVSDEAIELIKIHGVQQSIYRYNKSGDPRRLADLVDTPQTISVLTQDQIQESGRTDLKDILQAQAGVTLGTGENGNAFGDRYIIRGHEARSDVFVDGLRDPGMTTRESFATERVEITKGPSSTFAGRGSSGGAVNSITKKASTAYNFGRVDAAVGTDEHKRVTVDLNKTLTETSAVRLNGLYSSEDKPGREGIERDREGVQLSYVNQPTDRLSFTGDIYYLNAEDIPDLGSYYDRDAGYPLEDIPVYAQDEDFQNSEVTTFTLRTEYDISDNVRFYNATRVGKTENEYITTGMRGTNRDATDPTAPGAYTLSLSNHQGWQEVDYVTTQFNLFWDTAFAGIDHRFVFGVEYTDESVDNGVFNMDYTNPSNCLTGGRRGVSESYCLLDGSGNEVDNISSLMGKAFTRGDVDALFDIETYSLYVMDTFELTDNLNVFAGLRVDSYDYTNATSGRGGEQLYAFEDELYNGHLGLVYDVTENGNIYASYSTATNINGGESDLGANCGYGGICGTPEQASQADPEQVENIELGTKWSLFDEKLVANAALFRITKSDVHESVGDAYSTLGTLNTGENRVEGIEFGLSGDITDKLSIQASAAFMDSEILESYSEDNIGLALSNFADESFYIQMRYQPNEKFAFGGDYSYQSEMYGGQPDTAAGYSAETGEYSIVVPDYQVVNLFANYYHSESLTFRVNIGNLFDEEYWTAAYRSGAFMYIGDGRNITGTVSYEF</sequence>
<keyword evidence="13" id="KW-0675">Receptor</keyword>
<proteinExistence type="inferred from homology"/>
<accession>A0A0B3YK09</accession>
<dbReference type="InterPro" id="IPR037066">
    <property type="entry name" value="Plug_dom_sf"/>
</dbReference>
<feature type="chain" id="PRO_5002084950" evidence="10">
    <location>
        <begin position="27"/>
        <end position="768"/>
    </location>
</feature>
<dbReference type="CDD" id="cd01347">
    <property type="entry name" value="ligand_gated_channel"/>
    <property type="match status" value="1"/>
</dbReference>
<dbReference type="Gene3D" id="2.170.130.10">
    <property type="entry name" value="TonB-dependent receptor, plug domain"/>
    <property type="match status" value="1"/>
</dbReference>
<evidence type="ECO:0000313" key="13">
    <source>
        <dbReference type="EMBL" id="KHT55043.1"/>
    </source>
</evidence>
<keyword evidence="3 8" id="KW-1134">Transmembrane beta strand</keyword>
<feature type="signal peptide" evidence="10">
    <location>
        <begin position="1"/>
        <end position="26"/>
    </location>
</feature>
<evidence type="ECO:0000256" key="4">
    <source>
        <dbReference type="ARBA" id="ARBA00022692"/>
    </source>
</evidence>
<keyword evidence="2 8" id="KW-0813">Transport</keyword>
<keyword evidence="4 8" id="KW-0812">Transmembrane</keyword>
<dbReference type="RefSeq" id="WP_039218015.1">
    <property type="nucleotide sequence ID" value="NZ_JWLW01000010.1"/>
</dbReference>
<gene>
    <name evidence="13" type="ORF">RJ41_05580</name>
</gene>
<evidence type="ECO:0000256" key="10">
    <source>
        <dbReference type="SAM" id="SignalP"/>
    </source>
</evidence>
<dbReference type="OrthoDB" id="9790771at2"/>
<comment type="subcellular location">
    <subcellularLocation>
        <location evidence="1 8">Cell outer membrane</location>
        <topology evidence="1 8">Multi-pass membrane protein</topology>
    </subcellularLocation>
</comment>
<dbReference type="Pfam" id="PF07715">
    <property type="entry name" value="Plug"/>
    <property type="match status" value="1"/>
</dbReference>
<dbReference type="Proteomes" id="UP000031197">
    <property type="component" value="Unassembled WGS sequence"/>
</dbReference>
<dbReference type="Gene3D" id="2.40.170.20">
    <property type="entry name" value="TonB-dependent receptor, beta-barrel domain"/>
    <property type="match status" value="1"/>
</dbReference>
<comment type="caution">
    <text evidence="13">The sequence shown here is derived from an EMBL/GenBank/DDBJ whole genome shotgun (WGS) entry which is preliminary data.</text>
</comment>
<dbReference type="InterPro" id="IPR036942">
    <property type="entry name" value="Beta-barrel_TonB_sf"/>
</dbReference>
<evidence type="ECO:0000256" key="9">
    <source>
        <dbReference type="RuleBase" id="RU003357"/>
    </source>
</evidence>
<feature type="domain" description="TonB-dependent receptor-like beta-barrel" evidence="11">
    <location>
        <begin position="248"/>
        <end position="736"/>
    </location>
</feature>
<dbReference type="InterPro" id="IPR012910">
    <property type="entry name" value="Plug_dom"/>
</dbReference>
<keyword evidence="5 9" id="KW-0798">TonB box</keyword>
<evidence type="ECO:0000256" key="6">
    <source>
        <dbReference type="ARBA" id="ARBA00023136"/>
    </source>
</evidence>
<evidence type="ECO:0000259" key="11">
    <source>
        <dbReference type="Pfam" id="PF00593"/>
    </source>
</evidence>
<evidence type="ECO:0000256" key="7">
    <source>
        <dbReference type="ARBA" id="ARBA00023237"/>
    </source>
</evidence>
<evidence type="ECO:0000256" key="5">
    <source>
        <dbReference type="ARBA" id="ARBA00023077"/>
    </source>
</evidence>